<accession>A0A4C1VHP6</accession>
<dbReference type="OrthoDB" id="123207at2759"/>
<dbReference type="Pfam" id="PF13843">
    <property type="entry name" value="DDE_Tnp_1_7"/>
    <property type="match status" value="1"/>
</dbReference>
<reference evidence="3 4" key="1">
    <citation type="journal article" date="2019" name="Commun. Biol.">
        <title>The bagworm genome reveals a unique fibroin gene that provides high tensile strength.</title>
        <authorList>
            <person name="Kono N."/>
            <person name="Nakamura H."/>
            <person name="Ohtoshi R."/>
            <person name="Tomita M."/>
            <person name="Numata K."/>
            <person name="Arakawa K."/>
        </authorList>
    </citation>
    <scope>NUCLEOTIDE SEQUENCE [LARGE SCALE GENOMIC DNA]</scope>
</reference>
<organism evidence="3 4">
    <name type="scientific">Eumeta variegata</name>
    <name type="common">Bagworm moth</name>
    <name type="synonym">Eumeta japonica</name>
    <dbReference type="NCBI Taxonomy" id="151549"/>
    <lineage>
        <taxon>Eukaryota</taxon>
        <taxon>Metazoa</taxon>
        <taxon>Ecdysozoa</taxon>
        <taxon>Arthropoda</taxon>
        <taxon>Hexapoda</taxon>
        <taxon>Insecta</taxon>
        <taxon>Pterygota</taxon>
        <taxon>Neoptera</taxon>
        <taxon>Endopterygota</taxon>
        <taxon>Lepidoptera</taxon>
        <taxon>Glossata</taxon>
        <taxon>Ditrysia</taxon>
        <taxon>Tineoidea</taxon>
        <taxon>Psychidae</taxon>
        <taxon>Oiketicinae</taxon>
        <taxon>Eumeta</taxon>
    </lineage>
</organism>
<gene>
    <name evidence="3" type="primary">PGBD3</name>
    <name evidence="3" type="ORF">EVAR_80459_1</name>
</gene>
<dbReference type="AlphaFoldDB" id="A0A4C1VHP6"/>
<dbReference type="InterPro" id="IPR029526">
    <property type="entry name" value="PGBD"/>
</dbReference>
<feature type="domain" description="PiggyBac transposable element-derived protein" evidence="2">
    <location>
        <begin position="157"/>
        <end position="308"/>
    </location>
</feature>
<evidence type="ECO:0000313" key="4">
    <source>
        <dbReference type="Proteomes" id="UP000299102"/>
    </source>
</evidence>
<feature type="region of interest" description="Disordered" evidence="1">
    <location>
        <begin position="54"/>
        <end position="79"/>
    </location>
</feature>
<proteinExistence type="predicted"/>
<keyword evidence="4" id="KW-1185">Reference proteome</keyword>
<evidence type="ECO:0000259" key="2">
    <source>
        <dbReference type="Pfam" id="PF13843"/>
    </source>
</evidence>
<evidence type="ECO:0000313" key="3">
    <source>
        <dbReference type="EMBL" id="GBP38173.1"/>
    </source>
</evidence>
<comment type="caution">
    <text evidence="3">The sequence shown here is derived from an EMBL/GenBank/DDBJ whole genome shotgun (WGS) entry which is preliminary data.</text>
</comment>
<feature type="compositionally biased region" description="Basic residues" evidence="1">
    <location>
        <begin position="118"/>
        <end position="127"/>
    </location>
</feature>
<feature type="region of interest" description="Disordered" evidence="1">
    <location>
        <begin position="92"/>
        <end position="127"/>
    </location>
</feature>
<dbReference type="Proteomes" id="UP000299102">
    <property type="component" value="Unassembled WGS sequence"/>
</dbReference>
<evidence type="ECO:0000256" key="1">
    <source>
        <dbReference type="SAM" id="MobiDB-lite"/>
    </source>
</evidence>
<sequence>MATFLDPVTRRRVPLNNDIILGILQDGNCSDIDFHEPDEEFNPKTSILDDDLIIKDNDGPSEAPATPSLPPGVPHPKTSVLKRKSIDMYTKANQGESSKSCSKKSKRIPAAKPQVVASKKKPPKTKLPPRKRIWKKNYYIDKQHDYPTLPEPLEIRTPTQYYSDYFTEDLYELIALCTNLYYLRKKGRVLNTTKQEIKRLIGIHLLMGILSYPRMVMYWRRNISISMISSAMTRDRLMALRTNLHVVESDSPPASDSNNPLWKVQPIIDAVREGCTKILRTPGRYSIDEQMIPFTGRCHLKQYVKTSLGLWVSKILW</sequence>
<dbReference type="EMBL" id="BGZK01000344">
    <property type="protein sequence ID" value="GBP38173.1"/>
    <property type="molecule type" value="Genomic_DNA"/>
</dbReference>
<protein>
    <submittedName>
        <fullName evidence="3">PiggyBac transposable element-derived protein 3</fullName>
    </submittedName>
</protein>
<dbReference type="PANTHER" id="PTHR47272">
    <property type="entry name" value="DDE_TNP_1_7 DOMAIN-CONTAINING PROTEIN"/>
    <property type="match status" value="1"/>
</dbReference>
<dbReference type="STRING" id="151549.A0A4C1VHP6"/>
<dbReference type="PANTHER" id="PTHR47272:SF1">
    <property type="entry name" value="PIGGYBAC TRANSPOSABLE ELEMENT-DERIVED PROTEIN 3-LIKE"/>
    <property type="match status" value="1"/>
</dbReference>
<name>A0A4C1VHP6_EUMVA</name>